<keyword evidence="6 9" id="KW-0093">Biotin biosynthesis</keyword>
<dbReference type="CDD" id="cd00610">
    <property type="entry name" value="OAT_like"/>
    <property type="match status" value="1"/>
</dbReference>
<feature type="binding site" evidence="9">
    <location>
        <begin position="114"/>
        <end position="115"/>
    </location>
    <ligand>
        <name>pyridoxal 5'-phosphate</name>
        <dbReference type="ChEBI" id="CHEBI:597326"/>
    </ligand>
</feature>
<dbReference type="GO" id="GO:0009102">
    <property type="term" value="P:biotin biosynthetic process"/>
    <property type="evidence" value="ECO:0007669"/>
    <property type="project" value="UniProtKB-UniRule"/>
</dbReference>
<evidence type="ECO:0000256" key="5">
    <source>
        <dbReference type="ARBA" id="ARBA00022691"/>
    </source>
</evidence>
<keyword evidence="7 9" id="KW-0663">Pyridoxal phosphate</keyword>
<dbReference type="Gene3D" id="3.40.640.10">
    <property type="entry name" value="Type I PLP-dependent aspartate aminotransferase-like (Major domain)"/>
    <property type="match status" value="1"/>
</dbReference>
<keyword evidence="5 9" id="KW-0949">S-adenosyl-L-methionine</keyword>
<feature type="binding site" evidence="9">
    <location>
        <begin position="315"/>
        <end position="316"/>
    </location>
    <ligand>
        <name>pyridoxal 5'-phosphate</name>
        <dbReference type="ChEBI" id="CHEBI:597326"/>
    </ligand>
</feature>
<evidence type="ECO:0000256" key="8">
    <source>
        <dbReference type="ARBA" id="ARBA00048449"/>
    </source>
</evidence>
<reference evidence="10 11" key="1">
    <citation type="submission" date="2015-09" db="EMBL/GenBank/DDBJ databases">
        <title>Draft genome sequence of Aliiroseovarius crassostreae CV919-312TSm, the causative agent of Roseovarius Oyster Disease (formerly Juvenile Oyster Disease).</title>
        <authorList>
            <person name="Kessner L."/>
            <person name="Spinard E."/>
            <person name="Nelson D."/>
        </authorList>
    </citation>
    <scope>NUCLEOTIDE SEQUENCE [LARGE SCALE GENOMIC DNA]</scope>
    <source>
        <strain evidence="10 11">CV919-312</strain>
    </source>
</reference>
<protein>
    <recommendedName>
        <fullName evidence="9">Adenosylmethionine-8-amino-7-oxononanoate aminotransferase</fullName>
        <ecNumber evidence="9">2.6.1.62</ecNumber>
    </recommendedName>
    <alternativeName>
        <fullName evidence="9">7,8-diamino-pelargonic acid aminotransferase</fullName>
        <shortName evidence="9">DAPA AT</shortName>
        <shortName evidence="9">DAPA aminotransferase</shortName>
    </alternativeName>
    <alternativeName>
        <fullName evidence="9">7,8-diaminononanoate synthase</fullName>
        <shortName evidence="9">DANS</shortName>
    </alternativeName>
    <alternativeName>
        <fullName evidence="9">Diaminopelargonic acid synthase</fullName>
    </alternativeName>
</protein>
<keyword evidence="11" id="KW-1185">Reference proteome</keyword>
<feature type="binding site" evidence="9">
    <location>
        <position position="281"/>
    </location>
    <ligand>
        <name>substrate</name>
    </ligand>
</feature>
<evidence type="ECO:0000256" key="7">
    <source>
        <dbReference type="ARBA" id="ARBA00022898"/>
    </source>
</evidence>
<feature type="binding site" evidence="9">
    <location>
        <position position="398"/>
    </location>
    <ligand>
        <name>substrate</name>
    </ligand>
</feature>
<dbReference type="NCBIfam" id="TIGR00508">
    <property type="entry name" value="bioA"/>
    <property type="match status" value="1"/>
</dbReference>
<dbReference type="Gene3D" id="3.90.1150.10">
    <property type="entry name" value="Aspartate Aminotransferase, domain 1"/>
    <property type="match status" value="1"/>
</dbReference>
<feature type="binding site" evidence="9">
    <location>
        <position position="54"/>
    </location>
    <ligand>
        <name>substrate</name>
    </ligand>
</feature>
<evidence type="ECO:0000256" key="9">
    <source>
        <dbReference type="HAMAP-Rule" id="MF_00834"/>
    </source>
</evidence>
<dbReference type="GO" id="GO:0004015">
    <property type="term" value="F:adenosylmethionine-8-amino-7-oxononanoate transaminase activity"/>
    <property type="evidence" value="ECO:0007669"/>
    <property type="project" value="UniProtKB-UniRule"/>
</dbReference>
<comment type="subcellular location">
    <subcellularLocation>
        <location evidence="9">Cytoplasm</location>
    </subcellularLocation>
</comment>
<dbReference type="PANTHER" id="PTHR42684">
    <property type="entry name" value="ADENOSYLMETHIONINE-8-AMINO-7-OXONONANOATE AMINOTRANSFERASE"/>
    <property type="match status" value="1"/>
</dbReference>
<name>A0A0P7IVV6_9RHOB</name>
<dbReference type="EMBL" id="LKBA01000009">
    <property type="protein sequence ID" value="KPN62823.1"/>
    <property type="molecule type" value="Genomic_DNA"/>
</dbReference>
<dbReference type="GO" id="GO:0030170">
    <property type="term" value="F:pyridoxal phosphate binding"/>
    <property type="evidence" value="ECO:0007669"/>
    <property type="project" value="UniProtKB-UniRule"/>
</dbReference>
<evidence type="ECO:0000256" key="1">
    <source>
        <dbReference type="ARBA" id="ARBA00001933"/>
    </source>
</evidence>
<dbReference type="InterPro" id="IPR015421">
    <property type="entry name" value="PyrdxlP-dep_Trfase_major"/>
</dbReference>
<evidence type="ECO:0000256" key="6">
    <source>
        <dbReference type="ARBA" id="ARBA00022756"/>
    </source>
</evidence>
<dbReference type="GO" id="GO:0005737">
    <property type="term" value="C:cytoplasm"/>
    <property type="evidence" value="ECO:0007669"/>
    <property type="project" value="UniProtKB-SubCell"/>
</dbReference>
<dbReference type="PANTHER" id="PTHR42684:SF17">
    <property type="entry name" value="ADENOSYLMETHIONINE-8-AMINO-7-OXONONANOATE AMINOTRANSFERASE"/>
    <property type="match status" value="1"/>
</dbReference>
<dbReference type="InterPro" id="IPR005814">
    <property type="entry name" value="Aminotrans_3"/>
</dbReference>
<comment type="function">
    <text evidence="9">Catalyzes the transfer of the alpha-amino group from S-adenosyl-L-methionine (SAM) to 7-keto-8-aminopelargonic acid (KAPA) to form 7,8-diaminopelargonic acid (DAPA). It is the only aminotransferase known to utilize SAM as an amino donor.</text>
</comment>
<evidence type="ECO:0000256" key="4">
    <source>
        <dbReference type="ARBA" id="ARBA00022679"/>
    </source>
</evidence>
<dbReference type="EC" id="2.6.1.62" evidence="9"/>
<evidence type="ECO:0000313" key="11">
    <source>
        <dbReference type="Proteomes" id="UP000050471"/>
    </source>
</evidence>
<comment type="subunit">
    <text evidence="9">Homodimer.</text>
</comment>
<accession>A0A0P7IVV6</accession>
<keyword evidence="3 9" id="KW-0032">Aminotransferase</keyword>
<dbReference type="SUPFAM" id="SSF53383">
    <property type="entry name" value="PLP-dependent transferases"/>
    <property type="match status" value="1"/>
</dbReference>
<dbReference type="FunFam" id="3.40.640.10:FF:000041">
    <property type="entry name" value="Adenosylmethionine-8-amino-7-oxononanoate aminotransferase"/>
    <property type="match status" value="1"/>
</dbReference>
<keyword evidence="9" id="KW-0963">Cytoplasm</keyword>
<comment type="pathway">
    <text evidence="2 9">Cofactor biosynthesis; biotin biosynthesis; 7,8-diaminononanoate from 8-amino-7-oxononanoate (SAM route): step 1/1.</text>
</comment>
<evidence type="ECO:0000256" key="3">
    <source>
        <dbReference type="ARBA" id="ARBA00022576"/>
    </source>
</evidence>
<dbReference type="Pfam" id="PF00202">
    <property type="entry name" value="Aminotran_3"/>
    <property type="match status" value="1"/>
</dbReference>
<organism evidence="10 11">
    <name type="scientific">Aliiroseovarius crassostreae</name>
    <dbReference type="NCBI Taxonomy" id="154981"/>
    <lineage>
        <taxon>Bacteria</taxon>
        <taxon>Pseudomonadati</taxon>
        <taxon>Pseudomonadota</taxon>
        <taxon>Alphaproteobacteria</taxon>
        <taxon>Rhodobacterales</taxon>
        <taxon>Paracoccaceae</taxon>
        <taxon>Aliiroseovarius</taxon>
    </lineage>
</organism>
<feature type="binding site" evidence="9">
    <location>
        <position position="147"/>
    </location>
    <ligand>
        <name>substrate</name>
    </ligand>
</feature>
<feature type="modified residue" description="N6-(pyridoxal phosphate)lysine" evidence="9">
    <location>
        <position position="281"/>
    </location>
</feature>
<dbReference type="STRING" id="154981.AKJ29_01390"/>
<dbReference type="RefSeq" id="WP_055191022.1">
    <property type="nucleotide sequence ID" value="NZ_FPBS01000012.1"/>
</dbReference>
<evidence type="ECO:0000256" key="2">
    <source>
        <dbReference type="ARBA" id="ARBA00005063"/>
    </source>
</evidence>
<dbReference type="InterPro" id="IPR049704">
    <property type="entry name" value="Aminotrans_3_PPA_site"/>
</dbReference>
<dbReference type="InterPro" id="IPR015424">
    <property type="entry name" value="PyrdxlP-dep_Trfase"/>
</dbReference>
<comment type="catalytic activity">
    <reaction evidence="8 9">
        <text>(8S)-8-amino-7-oxononanoate + S-adenosyl-L-methionine = S-adenosyl-4-methylsulfanyl-2-oxobutanoate + (7R,8S)-7,8-diammoniononanoate</text>
        <dbReference type="Rhea" id="RHEA:16861"/>
        <dbReference type="ChEBI" id="CHEBI:16490"/>
        <dbReference type="ChEBI" id="CHEBI:59789"/>
        <dbReference type="ChEBI" id="CHEBI:149468"/>
        <dbReference type="ChEBI" id="CHEBI:149469"/>
        <dbReference type="EC" id="2.6.1.62"/>
    </reaction>
</comment>
<dbReference type="InterPro" id="IPR005815">
    <property type="entry name" value="BioA"/>
</dbReference>
<keyword evidence="4 9" id="KW-0808">Transferase</keyword>
<feature type="site" description="Participates in the substrate recognition with KAPA and in a stacking interaction with the adenine ring of SAM" evidence="9">
    <location>
        <position position="19"/>
    </location>
</feature>
<comment type="cofactor">
    <cofactor evidence="1 9">
        <name>pyridoxal 5'-phosphate</name>
        <dbReference type="ChEBI" id="CHEBI:597326"/>
    </cofactor>
</comment>
<dbReference type="NCBIfam" id="NF004624">
    <property type="entry name" value="PRK05964.1"/>
    <property type="match status" value="1"/>
</dbReference>
<feature type="binding site" evidence="9">
    <location>
        <position position="314"/>
    </location>
    <ligand>
        <name>substrate</name>
    </ligand>
</feature>
<gene>
    <name evidence="9" type="primary">bioA</name>
    <name evidence="10" type="ORF">AKJ29_01390</name>
</gene>
<comment type="similarity">
    <text evidence="9">Belongs to the class-III pyridoxal-phosphate-dependent aminotransferase family. BioA subfamily.</text>
</comment>
<dbReference type="Proteomes" id="UP000050471">
    <property type="component" value="Unassembled WGS sequence"/>
</dbReference>
<evidence type="ECO:0000313" key="10">
    <source>
        <dbReference type="EMBL" id="KPN62823.1"/>
    </source>
</evidence>
<dbReference type="InterPro" id="IPR015422">
    <property type="entry name" value="PyrdxlP-dep_Trfase_small"/>
</dbReference>
<dbReference type="OrthoDB" id="9801834at2"/>
<dbReference type="PROSITE" id="PS00600">
    <property type="entry name" value="AA_TRANSFER_CLASS_3"/>
    <property type="match status" value="1"/>
</dbReference>
<proteinExistence type="inferred from homology"/>
<dbReference type="HAMAP" id="MF_00834">
    <property type="entry name" value="BioA"/>
    <property type="match status" value="1"/>
</dbReference>
<dbReference type="AlphaFoldDB" id="A0A0P7IVV6"/>
<comment type="caution">
    <text evidence="10">The sequence shown here is derived from an EMBL/GenBank/DDBJ whole genome shotgun (WGS) entry which is preliminary data.</text>
</comment>
<feature type="binding site" evidence="9">
    <location>
        <position position="252"/>
    </location>
    <ligand>
        <name>pyridoxal 5'-phosphate</name>
        <dbReference type="ChEBI" id="CHEBI:597326"/>
    </ligand>
</feature>
<sequence length="432" mass="46424">MKDTLSPRAFDATHLWHPYTNVADPGPMHLITGAEGIWLTRDDGGQMIDAMSSWWCTIHGHRHKQITAAMKAQIDTLPHVMFGGLTHNPAIELGRKLVGLLPDGLDRIFYCDSGSVAVEVAMKMAVQYQIATGHRNKVEFATIRGGYHGDTWKAMSVCDPVNGMHGLFHGALQIQHFLPRPAVTIDQDWSDDPVTNGLAALSKLLIDKGDRIAALIVEPVVQGAGGMYFYHPHYLKEAKALCAAHDVLLIFDEIATGFGRTGALFAAEMADTTPDILCLGKALTGGHISFAATVTTQDIAYGIGRSEAGVFMHGPTYMGNPLACAAGAASLSLIETGAWKAQIAAIETQMKAELAPARSLPGVRDVRVLGAIGVIEMHTPVDPRVAHAAAPRTGVWLRPFAHNIYTMPPFIIPPDDLSRVTAAMVELARGHG</sequence>
<dbReference type="UniPathway" id="UPA00078">
    <property type="reaction ID" value="UER00160"/>
</dbReference>